<sequence>MKNALPALLSVNAGYVDTASFLALHGLFTAHVTGNFVTLGAALVMGSTGVLAKLLALPVFCAVIFALRWSSGRLSGRLQPQLRGVLALQALLLVFGGVLVFRLGINHDGDSPAEVVAGMVLVAAMALQNAASRIHLPSAPPTTMMTGTTTQVMIDLADLAGVSQAGADRSAVLGRLAKVGANVAAFAAGCGVAALLFHFFGVGCFAVPPLLTLAAVAAQRAEAAQ</sequence>
<keyword evidence="3" id="KW-1185">Reference proteome</keyword>
<evidence type="ECO:0000313" key="2">
    <source>
        <dbReference type="EMBL" id="MDY0747122.1"/>
    </source>
</evidence>
<accession>A0ABU5DLF2</accession>
<evidence type="ECO:0000313" key="3">
    <source>
        <dbReference type="Proteomes" id="UP001285263"/>
    </source>
</evidence>
<reference evidence="2 3" key="1">
    <citation type="submission" date="2023-11" db="EMBL/GenBank/DDBJ databases">
        <title>Paucibacter sp. nov., isolated from fresh soil in Korea.</title>
        <authorList>
            <person name="Le N.T.T."/>
        </authorList>
    </citation>
    <scope>NUCLEOTIDE SEQUENCE [LARGE SCALE GENOMIC DNA]</scope>
    <source>
        <strain evidence="2 3">R3-3</strain>
    </source>
</reference>
<proteinExistence type="predicted"/>
<comment type="caution">
    <text evidence="2">The sequence shown here is derived from an EMBL/GenBank/DDBJ whole genome shotgun (WGS) entry which is preliminary data.</text>
</comment>
<dbReference type="Proteomes" id="UP001285263">
    <property type="component" value="Unassembled WGS sequence"/>
</dbReference>
<keyword evidence="1" id="KW-0472">Membrane</keyword>
<evidence type="ECO:0000256" key="1">
    <source>
        <dbReference type="SAM" id="Phobius"/>
    </source>
</evidence>
<organism evidence="2 3">
    <name type="scientific">Roseateles agri</name>
    <dbReference type="NCBI Taxonomy" id="3098619"/>
    <lineage>
        <taxon>Bacteria</taxon>
        <taxon>Pseudomonadati</taxon>
        <taxon>Pseudomonadota</taxon>
        <taxon>Betaproteobacteria</taxon>
        <taxon>Burkholderiales</taxon>
        <taxon>Sphaerotilaceae</taxon>
        <taxon>Roseateles</taxon>
    </lineage>
</organism>
<gene>
    <name evidence="2" type="ORF">SNE35_21625</name>
</gene>
<feature type="transmembrane region" description="Helical" evidence="1">
    <location>
        <begin position="42"/>
        <end position="65"/>
    </location>
</feature>
<dbReference type="Pfam" id="PF06912">
    <property type="entry name" value="DUF1275"/>
    <property type="match status" value="1"/>
</dbReference>
<keyword evidence="1" id="KW-0812">Transmembrane</keyword>
<feature type="transmembrane region" description="Helical" evidence="1">
    <location>
        <begin position="111"/>
        <end position="127"/>
    </location>
</feature>
<name>A0ABU5DLF2_9BURK</name>
<keyword evidence="1" id="KW-1133">Transmembrane helix</keyword>
<protein>
    <submittedName>
        <fullName evidence="2">YoaK family protein</fullName>
    </submittedName>
</protein>
<dbReference type="PANTHER" id="PTHR37314">
    <property type="entry name" value="SLR0142 PROTEIN"/>
    <property type="match status" value="1"/>
</dbReference>
<feature type="transmembrane region" description="Helical" evidence="1">
    <location>
        <begin position="85"/>
        <end position="105"/>
    </location>
</feature>
<dbReference type="InterPro" id="IPR010699">
    <property type="entry name" value="DUF1275"/>
</dbReference>
<dbReference type="RefSeq" id="WP_320425087.1">
    <property type="nucleotide sequence ID" value="NZ_JAXCLA010000007.1"/>
</dbReference>
<feature type="transmembrane region" description="Helical" evidence="1">
    <location>
        <begin position="179"/>
        <end position="200"/>
    </location>
</feature>
<dbReference type="EMBL" id="JAXCLA010000007">
    <property type="protein sequence ID" value="MDY0747122.1"/>
    <property type="molecule type" value="Genomic_DNA"/>
</dbReference>
<dbReference type="PANTHER" id="PTHR37314:SF5">
    <property type="entry name" value="SLR0142 PROTEIN"/>
    <property type="match status" value="1"/>
</dbReference>